<proteinExistence type="inferred from homology"/>
<feature type="domain" description="Ketoreductase" evidence="3">
    <location>
        <begin position="26"/>
        <end position="199"/>
    </location>
</feature>
<accession>A0ABN1UVH5</accession>
<evidence type="ECO:0000313" key="4">
    <source>
        <dbReference type="EMBL" id="GAA1166129.1"/>
    </source>
</evidence>
<organism evidence="4 5">
    <name type="scientific">Streptomyces hebeiensis</name>
    <dbReference type="NCBI Taxonomy" id="229486"/>
    <lineage>
        <taxon>Bacteria</taxon>
        <taxon>Bacillati</taxon>
        <taxon>Actinomycetota</taxon>
        <taxon>Actinomycetes</taxon>
        <taxon>Kitasatosporales</taxon>
        <taxon>Streptomycetaceae</taxon>
        <taxon>Streptomyces</taxon>
    </lineage>
</organism>
<keyword evidence="5" id="KW-1185">Reference proteome</keyword>
<dbReference type="SMART" id="SM00822">
    <property type="entry name" value="PKS_KR"/>
    <property type="match status" value="1"/>
</dbReference>
<dbReference type="InterPro" id="IPR020904">
    <property type="entry name" value="Sc_DH/Rdtase_CS"/>
</dbReference>
<feature type="compositionally biased region" description="Basic and acidic residues" evidence="2">
    <location>
        <begin position="7"/>
        <end position="17"/>
    </location>
</feature>
<dbReference type="Pfam" id="PF13561">
    <property type="entry name" value="adh_short_C2"/>
    <property type="match status" value="1"/>
</dbReference>
<dbReference type="PRINTS" id="PR00080">
    <property type="entry name" value="SDRFAMILY"/>
</dbReference>
<evidence type="ECO:0000313" key="5">
    <source>
        <dbReference type="Proteomes" id="UP001501371"/>
    </source>
</evidence>
<dbReference type="InterPro" id="IPR002347">
    <property type="entry name" value="SDR_fam"/>
</dbReference>
<dbReference type="PANTHER" id="PTHR42760">
    <property type="entry name" value="SHORT-CHAIN DEHYDROGENASES/REDUCTASES FAMILY MEMBER"/>
    <property type="match status" value="1"/>
</dbReference>
<dbReference type="EMBL" id="BAAAKV010000017">
    <property type="protein sequence ID" value="GAA1166129.1"/>
    <property type="molecule type" value="Genomic_DNA"/>
</dbReference>
<dbReference type="Gene3D" id="3.40.50.720">
    <property type="entry name" value="NAD(P)-binding Rossmann-like Domain"/>
    <property type="match status" value="1"/>
</dbReference>
<reference evidence="4 5" key="1">
    <citation type="journal article" date="2019" name="Int. J. Syst. Evol. Microbiol.">
        <title>The Global Catalogue of Microorganisms (GCM) 10K type strain sequencing project: providing services to taxonomists for standard genome sequencing and annotation.</title>
        <authorList>
            <consortium name="The Broad Institute Genomics Platform"/>
            <consortium name="The Broad Institute Genome Sequencing Center for Infectious Disease"/>
            <person name="Wu L."/>
            <person name="Ma J."/>
        </authorList>
    </citation>
    <scope>NUCLEOTIDE SEQUENCE [LARGE SCALE GENOMIC DNA]</scope>
    <source>
        <strain evidence="4 5">JCM 12696</strain>
    </source>
</reference>
<evidence type="ECO:0000259" key="3">
    <source>
        <dbReference type="SMART" id="SM00822"/>
    </source>
</evidence>
<comment type="caution">
    <text evidence="4">The sequence shown here is derived from an EMBL/GenBank/DDBJ whole genome shotgun (WGS) entry which is preliminary data.</text>
</comment>
<gene>
    <name evidence="4" type="primary">fabG_2</name>
    <name evidence="4" type="ORF">GCM10009654_23800</name>
</gene>
<name>A0ABN1UVH5_9ACTN</name>
<dbReference type="InterPro" id="IPR036291">
    <property type="entry name" value="NAD(P)-bd_dom_sf"/>
</dbReference>
<dbReference type="InterPro" id="IPR057326">
    <property type="entry name" value="KR_dom"/>
</dbReference>
<protein>
    <submittedName>
        <fullName evidence="4">3-oxoacyl-[acyl-carrier-protein] reductase</fullName>
    </submittedName>
</protein>
<sequence>MKPPRIRPPERTAEDRTCPGTGPRGRSALVIGGSRGIGLATAHVLAAQGHRVTVASRGGEGPDGFASVRCDVSDSRQVDEAFARTEERQGPVQILIAGAAIREDGLLMRTADASFRRVVDTNLAGTWRAVRRAASAMVSAGWGRMVLLSSVAAALGVAGQVSYAAAKSGLTGLARGVARELGPHGVTCNVVLPGFVDTRLTADVAARRREAVLASTPLNRAARPEEIAAVVAFLASEAASYVTGAVVPVDGGLAMGC</sequence>
<evidence type="ECO:0000256" key="1">
    <source>
        <dbReference type="ARBA" id="ARBA00006484"/>
    </source>
</evidence>
<dbReference type="PROSITE" id="PS00061">
    <property type="entry name" value="ADH_SHORT"/>
    <property type="match status" value="1"/>
</dbReference>
<dbReference type="SUPFAM" id="SSF51735">
    <property type="entry name" value="NAD(P)-binding Rossmann-fold domains"/>
    <property type="match status" value="1"/>
</dbReference>
<evidence type="ECO:0000256" key="2">
    <source>
        <dbReference type="SAM" id="MobiDB-lite"/>
    </source>
</evidence>
<feature type="region of interest" description="Disordered" evidence="2">
    <location>
        <begin position="1"/>
        <end position="26"/>
    </location>
</feature>
<comment type="similarity">
    <text evidence="1">Belongs to the short-chain dehydrogenases/reductases (SDR) family.</text>
</comment>
<dbReference type="PRINTS" id="PR00081">
    <property type="entry name" value="GDHRDH"/>
</dbReference>
<dbReference type="PANTHER" id="PTHR42760:SF40">
    <property type="entry name" value="3-OXOACYL-[ACYL-CARRIER-PROTEIN] REDUCTASE, CHLOROPLASTIC"/>
    <property type="match status" value="1"/>
</dbReference>
<dbReference type="Proteomes" id="UP001501371">
    <property type="component" value="Unassembled WGS sequence"/>
</dbReference>